<feature type="region of interest" description="Disordered" evidence="1">
    <location>
        <begin position="19"/>
        <end position="58"/>
    </location>
</feature>
<keyword evidence="3" id="KW-1185">Reference proteome</keyword>
<dbReference type="AlphaFoldDB" id="A0ABD1PL24"/>
<comment type="caution">
    <text evidence="2">The sequence shown here is derived from an EMBL/GenBank/DDBJ whole genome shotgun (WGS) entry which is preliminary data.</text>
</comment>
<evidence type="ECO:0000256" key="1">
    <source>
        <dbReference type="SAM" id="MobiDB-lite"/>
    </source>
</evidence>
<feature type="compositionally biased region" description="Basic and acidic residues" evidence="1">
    <location>
        <begin position="47"/>
        <end position="58"/>
    </location>
</feature>
<organism evidence="2 3">
    <name type="scientific">Forsythia ovata</name>
    <dbReference type="NCBI Taxonomy" id="205694"/>
    <lineage>
        <taxon>Eukaryota</taxon>
        <taxon>Viridiplantae</taxon>
        <taxon>Streptophyta</taxon>
        <taxon>Embryophyta</taxon>
        <taxon>Tracheophyta</taxon>
        <taxon>Spermatophyta</taxon>
        <taxon>Magnoliopsida</taxon>
        <taxon>eudicotyledons</taxon>
        <taxon>Gunneridae</taxon>
        <taxon>Pentapetalae</taxon>
        <taxon>asterids</taxon>
        <taxon>lamiids</taxon>
        <taxon>Lamiales</taxon>
        <taxon>Oleaceae</taxon>
        <taxon>Forsythieae</taxon>
        <taxon>Forsythia</taxon>
    </lineage>
</organism>
<evidence type="ECO:0000313" key="2">
    <source>
        <dbReference type="EMBL" id="KAL2464596.1"/>
    </source>
</evidence>
<gene>
    <name evidence="2" type="ORF">Fot_52552</name>
</gene>
<name>A0ABD1PL24_9LAMI</name>
<sequence length="101" mass="12149">MSFEPSRHSTSFEKFKRVEFNPNIPKTHHKPEGEVEYERSTSPTASDMHHPPPSERFDRQFNVISSSTDWRREFKEDKNPQVKTFKRTLRKMFSEEELESF</sequence>
<dbReference type="EMBL" id="JBFOLJ010000018">
    <property type="protein sequence ID" value="KAL2464596.1"/>
    <property type="molecule type" value="Genomic_DNA"/>
</dbReference>
<proteinExistence type="predicted"/>
<dbReference type="Proteomes" id="UP001604277">
    <property type="component" value="Unassembled WGS sequence"/>
</dbReference>
<reference evidence="3" key="1">
    <citation type="submission" date="2024-07" db="EMBL/GenBank/DDBJ databases">
        <title>Two chromosome-level genome assemblies of Korean endemic species Abeliophyllum distichum and Forsythia ovata (Oleaceae).</title>
        <authorList>
            <person name="Jang H."/>
        </authorList>
    </citation>
    <scope>NUCLEOTIDE SEQUENCE [LARGE SCALE GENOMIC DNA]</scope>
</reference>
<evidence type="ECO:0000313" key="3">
    <source>
        <dbReference type="Proteomes" id="UP001604277"/>
    </source>
</evidence>
<feature type="compositionally biased region" description="Basic and acidic residues" evidence="1">
    <location>
        <begin position="30"/>
        <end position="39"/>
    </location>
</feature>
<accession>A0ABD1PL24</accession>
<protein>
    <submittedName>
        <fullName evidence="2">Uncharacterized protein</fullName>
    </submittedName>
</protein>